<dbReference type="InterPro" id="IPR001254">
    <property type="entry name" value="Trypsin_dom"/>
</dbReference>
<evidence type="ECO:0000256" key="4">
    <source>
        <dbReference type="ARBA" id="ARBA00023157"/>
    </source>
</evidence>
<dbReference type="PANTHER" id="PTHR24252:SF7">
    <property type="entry name" value="HYALIN"/>
    <property type="match status" value="1"/>
</dbReference>
<dbReference type="InterPro" id="IPR033116">
    <property type="entry name" value="TRYPSIN_SER"/>
</dbReference>
<keyword evidence="2" id="KW-0378">Hydrolase</keyword>
<keyword evidence="3" id="KW-0720">Serine protease</keyword>
<evidence type="ECO:0000259" key="5">
    <source>
        <dbReference type="PROSITE" id="PS50240"/>
    </source>
</evidence>
<dbReference type="InterPro" id="IPR009003">
    <property type="entry name" value="Peptidase_S1_PA"/>
</dbReference>
<proteinExistence type="predicted"/>
<dbReference type="FunFam" id="2.40.10.10:FF:000036">
    <property type="entry name" value="Trypsin beta"/>
    <property type="match status" value="1"/>
</dbReference>
<protein>
    <recommendedName>
        <fullName evidence="5">Peptidase S1 domain-containing protein</fullName>
    </recommendedName>
</protein>
<keyword evidence="1" id="KW-0645">Protease</keyword>
<keyword evidence="4" id="KW-1015">Disulfide bond</keyword>
<evidence type="ECO:0000313" key="7">
    <source>
        <dbReference type="Proteomes" id="UP001487740"/>
    </source>
</evidence>
<evidence type="ECO:0000256" key="2">
    <source>
        <dbReference type="ARBA" id="ARBA00022801"/>
    </source>
</evidence>
<dbReference type="CDD" id="cd00190">
    <property type="entry name" value="Tryp_SPc"/>
    <property type="match status" value="1"/>
</dbReference>
<comment type="caution">
    <text evidence="6">The sequence shown here is derived from an EMBL/GenBank/DDBJ whole genome shotgun (WGS) entry which is preliminary data.</text>
</comment>
<dbReference type="EMBL" id="JARAKH010000007">
    <property type="protein sequence ID" value="KAK8402385.1"/>
    <property type="molecule type" value="Genomic_DNA"/>
</dbReference>
<reference evidence="6 7" key="1">
    <citation type="submission" date="2023-03" db="EMBL/GenBank/DDBJ databases">
        <title>High-quality genome of Scylla paramamosain provides insights in environmental adaptation.</title>
        <authorList>
            <person name="Zhang L."/>
        </authorList>
    </citation>
    <scope>NUCLEOTIDE SEQUENCE [LARGE SCALE GENOMIC DNA]</scope>
    <source>
        <strain evidence="6">LZ_2023a</strain>
        <tissue evidence="6">Muscle</tissue>
    </source>
</reference>
<evidence type="ECO:0000313" key="6">
    <source>
        <dbReference type="EMBL" id="KAK8402385.1"/>
    </source>
</evidence>
<dbReference type="GO" id="GO:0006508">
    <property type="term" value="P:proteolysis"/>
    <property type="evidence" value="ECO:0007669"/>
    <property type="project" value="UniProtKB-KW"/>
</dbReference>
<name>A0AAW0UQS5_SCYPA</name>
<gene>
    <name evidence="6" type="ORF">O3P69_000659</name>
</gene>
<accession>A0AAW0UQS5</accession>
<dbReference type="AlphaFoldDB" id="A0AAW0UQS5"/>
<organism evidence="6 7">
    <name type="scientific">Scylla paramamosain</name>
    <name type="common">Mud crab</name>
    <dbReference type="NCBI Taxonomy" id="85552"/>
    <lineage>
        <taxon>Eukaryota</taxon>
        <taxon>Metazoa</taxon>
        <taxon>Ecdysozoa</taxon>
        <taxon>Arthropoda</taxon>
        <taxon>Crustacea</taxon>
        <taxon>Multicrustacea</taxon>
        <taxon>Malacostraca</taxon>
        <taxon>Eumalacostraca</taxon>
        <taxon>Eucarida</taxon>
        <taxon>Decapoda</taxon>
        <taxon>Pleocyemata</taxon>
        <taxon>Brachyura</taxon>
        <taxon>Eubrachyura</taxon>
        <taxon>Portunoidea</taxon>
        <taxon>Portunidae</taxon>
        <taxon>Portuninae</taxon>
        <taxon>Scylla</taxon>
    </lineage>
</organism>
<dbReference type="InterPro" id="IPR001314">
    <property type="entry name" value="Peptidase_S1A"/>
</dbReference>
<sequence>MNNPDYLQLVAGDHILYHDEGHEQTVILSKIIQQDGYNSFTISNDVSVLKLSKPLTFSDRVKSAPLQSDKNFLGDCVVPCWGRTTEGDVSPTTLHYFHVPTITDAECRKHYGENEIEDSMICAGLPEGGKDACQGDSGGPLACNGHLTEIVSWGYGCARPGGLC</sequence>
<feature type="domain" description="Peptidase S1" evidence="5">
    <location>
        <begin position="1"/>
        <end position="161"/>
    </location>
</feature>
<dbReference type="InterPro" id="IPR043504">
    <property type="entry name" value="Peptidase_S1_PA_chymotrypsin"/>
</dbReference>
<dbReference type="PANTHER" id="PTHR24252">
    <property type="entry name" value="ACROSIN-RELATED"/>
    <property type="match status" value="1"/>
</dbReference>
<dbReference type="SMART" id="SM00020">
    <property type="entry name" value="Tryp_SPc"/>
    <property type="match status" value="1"/>
</dbReference>
<dbReference type="PROSITE" id="PS00135">
    <property type="entry name" value="TRYPSIN_SER"/>
    <property type="match status" value="1"/>
</dbReference>
<dbReference type="Gene3D" id="2.40.10.10">
    <property type="entry name" value="Trypsin-like serine proteases"/>
    <property type="match status" value="2"/>
</dbReference>
<dbReference type="GO" id="GO:0004252">
    <property type="term" value="F:serine-type endopeptidase activity"/>
    <property type="evidence" value="ECO:0007669"/>
    <property type="project" value="InterPro"/>
</dbReference>
<dbReference type="PROSITE" id="PS50240">
    <property type="entry name" value="TRYPSIN_DOM"/>
    <property type="match status" value="1"/>
</dbReference>
<dbReference type="PRINTS" id="PR00722">
    <property type="entry name" value="CHYMOTRYPSIN"/>
</dbReference>
<dbReference type="Proteomes" id="UP001487740">
    <property type="component" value="Unassembled WGS sequence"/>
</dbReference>
<dbReference type="SUPFAM" id="SSF50494">
    <property type="entry name" value="Trypsin-like serine proteases"/>
    <property type="match status" value="1"/>
</dbReference>
<dbReference type="Pfam" id="PF00089">
    <property type="entry name" value="Trypsin"/>
    <property type="match status" value="1"/>
</dbReference>
<keyword evidence="7" id="KW-1185">Reference proteome</keyword>
<evidence type="ECO:0000256" key="3">
    <source>
        <dbReference type="ARBA" id="ARBA00022825"/>
    </source>
</evidence>
<evidence type="ECO:0000256" key="1">
    <source>
        <dbReference type="ARBA" id="ARBA00022670"/>
    </source>
</evidence>